<feature type="domain" description="PWWP" evidence="7">
    <location>
        <begin position="835"/>
        <end position="890"/>
    </location>
</feature>
<feature type="region of interest" description="Disordered" evidence="5">
    <location>
        <begin position="332"/>
        <end position="362"/>
    </location>
</feature>
<feature type="compositionally biased region" description="Polar residues" evidence="5">
    <location>
        <begin position="960"/>
        <end position="977"/>
    </location>
</feature>
<comment type="similarity">
    <text evidence="1">Belongs to the eukaryotic ribosomal protein eL28 family.</text>
</comment>
<feature type="compositionally biased region" description="Basic and acidic residues" evidence="5">
    <location>
        <begin position="1312"/>
        <end position="1322"/>
    </location>
</feature>
<dbReference type="Pfam" id="PF01778">
    <property type="entry name" value="Ribosomal_L28e"/>
    <property type="match status" value="1"/>
</dbReference>
<dbReference type="GO" id="GO:0005840">
    <property type="term" value="C:ribosome"/>
    <property type="evidence" value="ECO:0007669"/>
    <property type="project" value="UniProtKB-KW"/>
</dbReference>
<dbReference type="PROSITE" id="PS50812">
    <property type="entry name" value="PWWP"/>
    <property type="match status" value="1"/>
</dbReference>
<feature type="region of interest" description="Disordered" evidence="5">
    <location>
        <begin position="1"/>
        <end position="42"/>
    </location>
</feature>
<reference evidence="8" key="2">
    <citation type="submission" date="2021-03" db="UniProtKB">
        <authorList>
            <consortium name="EnsemblPlants"/>
        </authorList>
    </citation>
    <scope>IDENTIFICATION</scope>
</reference>
<reference evidence="8" key="1">
    <citation type="submission" date="2018-11" db="EMBL/GenBank/DDBJ databases">
        <authorList>
            <person name="Grassa J C."/>
        </authorList>
    </citation>
    <scope>NUCLEOTIDE SEQUENCE [LARGE SCALE GENOMIC DNA]</scope>
</reference>
<feature type="region of interest" description="Disordered" evidence="5">
    <location>
        <begin position="945"/>
        <end position="1039"/>
    </location>
</feature>
<dbReference type="InterPro" id="IPR025558">
    <property type="entry name" value="DUF4283"/>
</dbReference>
<dbReference type="PANTHER" id="PTHR33697">
    <property type="entry name" value="T17B22.17 PROTEIN-RELATED"/>
    <property type="match status" value="1"/>
</dbReference>
<keyword evidence="9" id="KW-1185">Reference proteome</keyword>
<feature type="compositionally biased region" description="Polar residues" evidence="5">
    <location>
        <begin position="1008"/>
        <end position="1018"/>
    </location>
</feature>
<evidence type="ECO:0000256" key="3">
    <source>
        <dbReference type="ARBA" id="ARBA00023274"/>
    </source>
</evidence>
<keyword evidence="4" id="KW-0479">Metal-binding</keyword>
<evidence type="ECO:0000259" key="6">
    <source>
        <dbReference type="PROSITE" id="PS50158"/>
    </source>
</evidence>
<dbReference type="GO" id="GO:1990904">
    <property type="term" value="C:ribonucleoprotein complex"/>
    <property type="evidence" value="ECO:0007669"/>
    <property type="project" value="UniProtKB-KW"/>
</dbReference>
<evidence type="ECO:0008006" key="10">
    <source>
        <dbReference type="Google" id="ProtNLM"/>
    </source>
</evidence>
<accession>A0A803NZC5</accession>
<dbReference type="PROSITE" id="PS50158">
    <property type="entry name" value="ZF_CCHC"/>
    <property type="match status" value="1"/>
</dbReference>
<dbReference type="GO" id="GO:0008270">
    <property type="term" value="F:zinc ion binding"/>
    <property type="evidence" value="ECO:0007669"/>
    <property type="project" value="UniProtKB-KW"/>
</dbReference>
<feature type="compositionally biased region" description="Polar residues" evidence="5">
    <location>
        <begin position="1272"/>
        <end position="1282"/>
    </location>
</feature>
<proteinExistence type="inferred from homology"/>
<feature type="domain" description="CCHC-type" evidence="6">
    <location>
        <begin position="192"/>
        <end position="205"/>
    </location>
</feature>
<dbReference type="InterPro" id="IPR025836">
    <property type="entry name" value="Zn_knuckle_CX2CX4HX4C"/>
</dbReference>
<feature type="region of interest" description="Disordered" evidence="5">
    <location>
        <begin position="248"/>
        <end position="289"/>
    </location>
</feature>
<feature type="compositionally biased region" description="Polar residues" evidence="5">
    <location>
        <begin position="277"/>
        <end position="289"/>
    </location>
</feature>
<dbReference type="Pfam" id="PF14111">
    <property type="entry name" value="DUF4283"/>
    <property type="match status" value="1"/>
</dbReference>
<sequence length="1761" mass="195745">MMGDNSGDSRVPLESGLDHPQEVPEVNDINDGTQLPQPPNINVLEADEVLEEVAEPTTNDIPDKSNEELETLRNSFLESMTLDLEPDFELTAEVVNTGVLVSFLDGKGVSRSKLKEILNHIWKLKGHWKFKTLKPGVWGIFFDQPEDCALILRNRPWMINGKLLIIREWPEDGDWGRKEWIQFRYFKLPKLCYNCGYLGHDKKTCFRSTAYAYPPQGAAVPAYGPWMKAETAVYSCFNTRNQLEFFRESNGRSSVPMNSPPLPASRSKTMGKRPVDVNSSEQTRQTLQQPTCNKPLRKVIRVNSNEPGSIIGKNLKVVETCKLNPMVNSPGIKSYASRDPRMAGRGRKARSVSPRGARYHQQGNNSTISEVDILNKFSSRPPPNEADNGILTTIMANIGPTYDQMIEKAHVEVCHSRQPHKHPEPTHFPWPIYAEEIGLAEELMGPAPIDKFEPIPTLFHDPIDVSTLVHHCPQPKKRKASLTLIPYVQRTEDNTMEFSVDIPELPEFSPAPDSHFKMGSGGSCLMWNNNVNVVVNYFDDGFYDATIWDFQTQMHWKLFAVYGTPYSSHKEIFWKSLESECSQCLLPWVVIGDLNCICSQEEKVGGRLVSDTDTRWLKDFMLNSGCIDLHFIGNKYTWQNKRFSGGLIRERLDRALCSPDWILTYENAGVRNLPITVSDHGPIILDTHLFAARDYIPFRFFEAWSWEASCKVEIAKVWSMDGVDATAMFIRNIDKVRKALQAWKRRTHEVNEGEIKKLEQRLEWIQCQPISDILKNEESILQSRILFSWSKLEREDLICMVEKMVSTFSSSGLEEGLVEMGSAGETSNKGIDPSVGGLVWVRRRNGSWWPGRIMGLDELSESCLVSPRSGTPVKLLGREDASVDWYNLEKSKRVKAFRCGEYDDCIEKAKASAASSNKKAVKYARREDAILHALEIEHTRLGKDRMDCSPIMDSLGGEIGSSTRESPSMSHSANENGNMDDYVSDSKENSDSAPELSQSGISFEEPNHISSSKVQSVQGRRRTPNDSEDDGTEGVKRMRGLEDLGVGAASKRKVQAGGLLELVQQDNASLSDSNNGNCVSNGSTANGSKGNSSLKRKRTPVANVHEFLKKKNRRRPLTKVLESTAMVSVPVSCDQAPISCGSPLQGLSDGKVSALESAESRKSLSVVANNNADCNGGSCENGTSLNTSQLACDTSHINKLKENENSSLSEFVENESSERLLEVPFCGEQKKSAGVSPVVVSCLSEKPQNGALKRQSSQSSQVEAVSLRNEGINETVSTSSEAVHTDMEQRIEKGTSKWQLKGKRNSRQTNKNRKEESKKHVDMDDESNVYSAGTEQPDGFPQGLDKKIDCNGVSGSSGSNTCVLQAKSKPVAEDEGDGAHVWGKNLSEMKLNARGPTAEMKDLQDGSLPPQRLLPYRQSRFTVHSRYRMSDVSTKNGPSDSSLYDVKVEVKANYRPPHVPLVSLMSKLNGKAIVGHPLAVEALEDGHCDTLLSRVERNPVEGGGRVSYDKRTSVRGRIPTKHHMVLQRRSKSSKSTKTKKSGLLPKKIRKLSSLTGNKKSEERKAVVLLGGLLHGWLGLVAMDLISPMRNGGVWIQSADRSPSKNPRGQEAMATVPGQLIWEIVKSNNSFLVKQFGRGNASVQFSKESNNLCNLNSYKHSGLSNKKTVTVQPAGKDQGVLLATSKTKKQNKPAALLHKSVMKKEFGRMAEAVKNQVSDNFYRPDLKQAALARLSVVHRSLKVSKSGVKKRNRQALKIRGGK</sequence>
<keyword evidence="3" id="KW-0687">Ribonucleoprotein</keyword>
<dbReference type="SUPFAM" id="SSF63748">
    <property type="entry name" value="Tudor/PWWP/MBT"/>
    <property type="match status" value="1"/>
</dbReference>
<organism evidence="8 9">
    <name type="scientific">Cannabis sativa</name>
    <name type="common">Hemp</name>
    <name type="synonym">Marijuana</name>
    <dbReference type="NCBI Taxonomy" id="3483"/>
    <lineage>
        <taxon>Eukaryota</taxon>
        <taxon>Viridiplantae</taxon>
        <taxon>Streptophyta</taxon>
        <taxon>Embryophyta</taxon>
        <taxon>Tracheophyta</taxon>
        <taxon>Spermatophyta</taxon>
        <taxon>Magnoliopsida</taxon>
        <taxon>eudicotyledons</taxon>
        <taxon>Gunneridae</taxon>
        <taxon>Pentapetalae</taxon>
        <taxon>rosids</taxon>
        <taxon>fabids</taxon>
        <taxon>Rosales</taxon>
        <taxon>Cannabaceae</taxon>
        <taxon>Cannabis</taxon>
    </lineage>
</organism>
<dbReference type="InterPro" id="IPR036691">
    <property type="entry name" value="Endo/exonu/phosph_ase_sf"/>
</dbReference>
<keyword evidence="2" id="KW-0689">Ribosomal protein</keyword>
<evidence type="ECO:0000256" key="1">
    <source>
        <dbReference type="ARBA" id="ARBA00007926"/>
    </source>
</evidence>
<protein>
    <recommendedName>
        <fullName evidence="10">PWWP domain-containing protein</fullName>
    </recommendedName>
</protein>
<dbReference type="CDD" id="cd05162">
    <property type="entry name" value="PWWP"/>
    <property type="match status" value="1"/>
</dbReference>
<feature type="compositionally biased region" description="Basic and acidic residues" evidence="5">
    <location>
        <begin position="1283"/>
        <end position="1295"/>
    </location>
</feature>
<evidence type="ECO:0000256" key="2">
    <source>
        <dbReference type="ARBA" id="ARBA00022980"/>
    </source>
</evidence>
<dbReference type="Pfam" id="PF00855">
    <property type="entry name" value="PWWP"/>
    <property type="match status" value="1"/>
</dbReference>
<dbReference type="InterPro" id="IPR000313">
    <property type="entry name" value="PWWP_dom"/>
</dbReference>
<dbReference type="EMBL" id="UZAU01000238">
    <property type="status" value="NOT_ANNOTATED_CDS"/>
    <property type="molecule type" value="Genomic_DNA"/>
</dbReference>
<dbReference type="EnsemblPlants" id="evm.model.02.2931">
    <property type="protein sequence ID" value="cds.evm.model.02.2931"/>
    <property type="gene ID" value="evm.TU.02.2931"/>
</dbReference>
<evidence type="ECO:0000313" key="9">
    <source>
        <dbReference type="Proteomes" id="UP000596661"/>
    </source>
</evidence>
<evidence type="ECO:0000259" key="7">
    <source>
        <dbReference type="PROSITE" id="PS50812"/>
    </source>
</evidence>
<dbReference type="Gramene" id="evm.model.02.2931">
    <property type="protein sequence ID" value="cds.evm.model.02.2931"/>
    <property type="gene ID" value="evm.TU.02.2931"/>
</dbReference>
<dbReference type="Proteomes" id="UP000596661">
    <property type="component" value="Chromosome 2"/>
</dbReference>
<dbReference type="InterPro" id="IPR044679">
    <property type="entry name" value="PWWP2-like"/>
</dbReference>
<name>A0A803NZC5_CANSA</name>
<dbReference type="PANTHER" id="PTHR33697:SF1">
    <property type="entry name" value="TUDOR_PWWP_MBT SUPERFAMILY PROTEIN"/>
    <property type="match status" value="1"/>
</dbReference>
<keyword evidence="4" id="KW-0862">Zinc</keyword>
<feature type="compositionally biased region" description="Polar residues" evidence="5">
    <location>
        <begin position="1069"/>
        <end position="1093"/>
    </location>
</feature>
<dbReference type="InterPro" id="IPR029004">
    <property type="entry name" value="Ribosomal_eL28/Mak16"/>
</dbReference>
<evidence type="ECO:0000313" key="8">
    <source>
        <dbReference type="EnsemblPlants" id="cds.evm.model.02.2931"/>
    </source>
</evidence>
<evidence type="ECO:0000256" key="5">
    <source>
        <dbReference type="SAM" id="MobiDB-lite"/>
    </source>
</evidence>
<feature type="region of interest" description="Disordered" evidence="5">
    <location>
        <begin position="1525"/>
        <end position="1546"/>
    </location>
</feature>
<keyword evidence="4" id="KW-0863">Zinc-finger</keyword>
<dbReference type="InterPro" id="IPR001878">
    <property type="entry name" value="Znf_CCHC"/>
</dbReference>
<dbReference type="Gene3D" id="3.60.10.10">
    <property type="entry name" value="Endonuclease/exonuclease/phosphatase"/>
    <property type="match status" value="1"/>
</dbReference>
<dbReference type="Gene3D" id="3.30.390.110">
    <property type="match status" value="1"/>
</dbReference>
<evidence type="ECO:0000256" key="4">
    <source>
        <dbReference type="PROSITE-ProRule" id="PRU00047"/>
    </source>
</evidence>
<dbReference type="SUPFAM" id="SSF56219">
    <property type="entry name" value="DNase I-like"/>
    <property type="match status" value="1"/>
</dbReference>
<dbReference type="GO" id="GO:0003676">
    <property type="term" value="F:nucleic acid binding"/>
    <property type="evidence" value="ECO:0007669"/>
    <property type="project" value="InterPro"/>
</dbReference>
<dbReference type="Pfam" id="PF14392">
    <property type="entry name" value="zf-CCHC_4"/>
    <property type="match status" value="1"/>
</dbReference>
<feature type="compositionally biased region" description="Polar residues" evidence="5">
    <location>
        <begin position="991"/>
        <end position="1001"/>
    </location>
</feature>
<feature type="region of interest" description="Disordered" evidence="5">
    <location>
        <begin position="1069"/>
        <end position="1102"/>
    </location>
</feature>
<dbReference type="Gene3D" id="2.30.30.140">
    <property type="match status" value="1"/>
</dbReference>
<dbReference type="FunFam" id="3.30.390.110:FF:000002">
    <property type="entry name" value="60S ribosomal protein L28"/>
    <property type="match status" value="1"/>
</dbReference>
<feature type="region of interest" description="Disordered" evidence="5">
    <location>
        <begin position="1267"/>
        <end position="1343"/>
    </location>
</feature>